<dbReference type="SFLD" id="SFLDG01129">
    <property type="entry name" value="C1.5:_HAD__Beta-PGM__Phosphata"/>
    <property type="match status" value="1"/>
</dbReference>
<name>E8U9P8_DEIML</name>
<dbReference type="Pfam" id="PF13419">
    <property type="entry name" value="HAD_2"/>
    <property type="match status" value="1"/>
</dbReference>
<dbReference type="PANTHER" id="PTHR43434">
    <property type="entry name" value="PHOSPHOGLYCOLATE PHOSPHATASE"/>
    <property type="match status" value="1"/>
</dbReference>
<dbReference type="HOGENOM" id="CLU_045011_19_3_0"/>
<protein>
    <submittedName>
        <fullName evidence="1">Haloacid dehalogenase domain protein hydrolase</fullName>
    </submittedName>
</protein>
<dbReference type="GO" id="GO:0006281">
    <property type="term" value="P:DNA repair"/>
    <property type="evidence" value="ECO:0007669"/>
    <property type="project" value="TreeGrafter"/>
</dbReference>
<gene>
    <name evidence="1" type="ordered locus">Deima_2147</name>
</gene>
<dbReference type="GO" id="GO:0005829">
    <property type="term" value="C:cytosol"/>
    <property type="evidence" value="ECO:0007669"/>
    <property type="project" value="TreeGrafter"/>
</dbReference>
<reference evidence="2" key="2">
    <citation type="submission" date="2011-01" db="EMBL/GenBank/DDBJ databases">
        <title>The complete genome of Deinococcus maricopensis DSM 21211.</title>
        <authorList>
            <consortium name="US DOE Joint Genome Institute (JGI-PGF)"/>
            <person name="Lucas S."/>
            <person name="Copeland A."/>
            <person name="Lapidus A."/>
            <person name="Goodwin L."/>
            <person name="Pitluck S."/>
            <person name="Kyrpides N."/>
            <person name="Mavromatis K."/>
            <person name="Pagani I."/>
            <person name="Ivanova N."/>
            <person name="Ovchinnikova G."/>
            <person name="Zeytun A."/>
            <person name="Detter J.C."/>
            <person name="Han C."/>
            <person name="Land M."/>
            <person name="Hauser L."/>
            <person name="Markowitz V."/>
            <person name="Cheng J.-F."/>
            <person name="Hugenholtz P."/>
            <person name="Woyke T."/>
            <person name="Wu D."/>
            <person name="Pukall R."/>
            <person name="Gehrich-Schroeter G."/>
            <person name="Brambilla E."/>
            <person name="Klenk H.-P."/>
            <person name="Eisen J.A."/>
        </authorList>
    </citation>
    <scope>NUCLEOTIDE SEQUENCE [LARGE SCALE GENOMIC DNA]</scope>
    <source>
        <strain evidence="2">DSM 21211 / LMG 22137 / NRRL B-23946 / LB-34</strain>
    </source>
</reference>
<dbReference type="InterPro" id="IPR050155">
    <property type="entry name" value="HAD-like_hydrolase_sf"/>
</dbReference>
<dbReference type="KEGG" id="dmr:Deima_2147"/>
<dbReference type="InterPro" id="IPR041492">
    <property type="entry name" value="HAD_2"/>
</dbReference>
<dbReference type="Gene3D" id="3.40.50.1000">
    <property type="entry name" value="HAD superfamily/HAD-like"/>
    <property type="match status" value="1"/>
</dbReference>
<dbReference type="InterPro" id="IPR023214">
    <property type="entry name" value="HAD_sf"/>
</dbReference>
<evidence type="ECO:0000313" key="1">
    <source>
        <dbReference type="EMBL" id="ADV67787.1"/>
    </source>
</evidence>
<dbReference type="InterPro" id="IPR023198">
    <property type="entry name" value="PGP-like_dom2"/>
</dbReference>
<organism evidence="1 2">
    <name type="scientific">Deinococcus maricopensis (strain DSM 21211 / LMG 22137 / NRRL B-23946 / LB-34)</name>
    <dbReference type="NCBI Taxonomy" id="709986"/>
    <lineage>
        <taxon>Bacteria</taxon>
        <taxon>Thermotogati</taxon>
        <taxon>Deinococcota</taxon>
        <taxon>Deinococci</taxon>
        <taxon>Deinococcales</taxon>
        <taxon>Deinococcaceae</taxon>
        <taxon>Deinococcus</taxon>
    </lineage>
</organism>
<dbReference type="SUPFAM" id="SSF56784">
    <property type="entry name" value="HAD-like"/>
    <property type="match status" value="1"/>
</dbReference>
<dbReference type="AlphaFoldDB" id="E8U9P8"/>
<dbReference type="eggNOG" id="COG0546">
    <property type="taxonomic scope" value="Bacteria"/>
</dbReference>
<dbReference type="PANTHER" id="PTHR43434:SF13">
    <property type="entry name" value="PHOSPHOGLYCOLATE PHOSPHATASE"/>
    <property type="match status" value="1"/>
</dbReference>
<keyword evidence="1" id="KW-0378">Hydrolase</keyword>
<dbReference type="STRING" id="709986.Deima_2147"/>
<dbReference type="Gene3D" id="1.10.150.240">
    <property type="entry name" value="Putative phosphatase, domain 2"/>
    <property type="match status" value="1"/>
</dbReference>
<sequence length="219" mass="24005">MMRGLMLTHIAFDFDGTLADSLPLVLDLYNDLAAQRGYARITADNFGALRALSVRERCRAVGLPLHHLPGFITQLATRYRHVTDALALHEGVPEVLRDLHARNVRVCVVSTNHAENIRDVLRRHDLLGIVGDVHTSNRMFGKAHLLRALVRRERISPAQLLYVGDEVRDVQASHAAGVAVAAVTWGADLPSALRAAQPTFLVDRPAALLAQLEGRVPGT</sequence>
<reference evidence="1 2" key="1">
    <citation type="journal article" date="2011" name="Stand. Genomic Sci.">
        <title>Complete genome sequence of Deinococcus maricopensis type strain (LB-34).</title>
        <authorList>
            <person name="Pukall R."/>
            <person name="Zeytun A."/>
            <person name="Lucas S."/>
            <person name="Lapidus A."/>
            <person name="Hammon N."/>
            <person name="Deshpande S."/>
            <person name="Nolan M."/>
            <person name="Cheng J.F."/>
            <person name="Pitluck S."/>
            <person name="Liolios K."/>
            <person name="Pagani I."/>
            <person name="Mikhailova N."/>
            <person name="Ivanova N."/>
            <person name="Mavromatis K."/>
            <person name="Pati A."/>
            <person name="Tapia R."/>
            <person name="Han C."/>
            <person name="Goodwin L."/>
            <person name="Chen A."/>
            <person name="Palaniappan K."/>
            <person name="Land M."/>
            <person name="Hauser L."/>
            <person name="Chang Y.J."/>
            <person name="Jeffries C.D."/>
            <person name="Brambilla E.M."/>
            <person name="Rohde M."/>
            <person name="Goker M."/>
            <person name="Detter J.C."/>
            <person name="Woyke T."/>
            <person name="Bristow J."/>
            <person name="Eisen J.A."/>
            <person name="Markowitz V."/>
            <person name="Hugenholtz P."/>
            <person name="Kyrpides N.C."/>
            <person name="Klenk H.P."/>
        </authorList>
    </citation>
    <scope>NUCLEOTIDE SEQUENCE [LARGE SCALE GENOMIC DNA]</scope>
    <source>
        <strain evidence="2">DSM 21211 / LMG 22137 / NRRL B-23946 / LB-34</strain>
    </source>
</reference>
<dbReference type="GO" id="GO:0008967">
    <property type="term" value="F:phosphoglycolate phosphatase activity"/>
    <property type="evidence" value="ECO:0007669"/>
    <property type="project" value="TreeGrafter"/>
</dbReference>
<dbReference type="SFLD" id="SFLDS00003">
    <property type="entry name" value="Haloacid_Dehalogenase"/>
    <property type="match status" value="1"/>
</dbReference>
<dbReference type="EMBL" id="CP002454">
    <property type="protein sequence ID" value="ADV67787.1"/>
    <property type="molecule type" value="Genomic_DNA"/>
</dbReference>
<keyword evidence="2" id="KW-1185">Reference proteome</keyword>
<evidence type="ECO:0000313" key="2">
    <source>
        <dbReference type="Proteomes" id="UP000008635"/>
    </source>
</evidence>
<dbReference type="InterPro" id="IPR036412">
    <property type="entry name" value="HAD-like_sf"/>
</dbReference>
<dbReference type="Proteomes" id="UP000008635">
    <property type="component" value="Chromosome"/>
</dbReference>
<accession>E8U9P8</accession>
<proteinExistence type="predicted"/>